<feature type="transmembrane region" description="Helical" evidence="6">
    <location>
        <begin position="114"/>
        <end position="139"/>
    </location>
</feature>
<organism evidence="9 10">
    <name type="scientific">Amorphotheca resinae ATCC 22711</name>
    <dbReference type="NCBI Taxonomy" id="857342"/>
    <lineage>
        <taxon>Eukaryota</taxon>
        <taxon>Fungi</taxon>
        <taxon>Dikarya</taxon>
        <taxon>Ascomycota</taxon>
        <taxon>Pezizomycotina</taxon>
        <taxon>Leotiomycetes</taxon>
        <taxon>Helotiales</taxon>
        <taxon>Amorphothecaceae</taxon>
        <taxon>Amorphotheca</taxon>
    </lineage>
</organism>
<dbReference type="Pfam" id="PF11970">
    <property type="entry name" value="GPR_Gpa2_C"/>
    <property type="match status" value="1"/>
</dbReference>
<dbReference type="GO" id="GO:0005886">
    <property type="term" value="C:plasma membrane"/>
    <property type="evidence" value="ECO:0007669"/>
    <property type="project" value="TreeGrafter"/>
</dbReference>
<feature type="region of interest" description="Disordered" evidence="5">
    <location>
        <begin position="531"/>
        <end position="552"/>
    </location>
</feature>
<protein>
    <recommendedName>
        <fullName evidence="11">G-protein coupled receptors family 1 profile domain-containing protein</fullName>
    </recommendedName>
</protein>
<dbReference type="RefSeq" id="XP_024720180.1">
    <property type="nucleotide sequence ID" value="XM_024867575.1"/>
</dbReference>
<evidence type="ECO:0000256" key="4">
    <source>
        <dbReference type="ARBA" id="ARBA00023136"/>
    </source>
</evidence>
<dbReference type="PANTHER" id="PTHR23112:SF37">
    <property type="entry name" value="G PROTEIN-COUPLED RECEPTOR GPR1"/>
    <property type="match status" value="1"/>
</dbReference>
<dbReference type="EMBL" id="KZ679012">
    <property type="protein sequence ID" value="PSS16672.1"/>
    <property type="molecule type" value="Genomic_DNA"/>
</dbReference>
<evidence type="ECO:0008006" key="11">
    <source>
        <dbReference type="Google" id="ProtNLM"/>
    </source>
</evidence>
<comment type="subcellular location">
    <subcellularLocation>
        <location evidence="1">Membrane</location>
        <topology evidence="1">Multi-pass membrane protein</topology>
    </subcellularLocation>
</comment>
<dbReference type="Proteomes" id="UP000241818">
    <property type="component" value="Unassembled WGS sequence"/>
</dbReference>
<dbReference type="GO" id="GO:0007189">
    <property type="term" value="P:adenylate cyclase-activating G protein-coupled receptor signaling pathway"/>
    <property type="evidence" value="ECO:0007669"/>
    <property type="project" value="TreeGrafter"/>
</dbReference>
<dbReference type="InterPro" id="IPR022596">
    <property type="entry name" value="GPR1/2/3_C"/>
</dbReference>
<evidence type="ECO:0000256" key="2">
    <source>
        <dbReference type="ARBA" id="ARBA00022692"/>
    </source>
</evidence>
<evidence type="ECO:0000313" key="9">
    <source>
        <dbReference type="EMBL" id="PSS16672.1"/>
    </source>
</evidence>
<dbReference type="GO" id="GO:0004930">
    <property type="term" value="F:G protein-coupled receptor activity"/>
    <property type="evidence" value="ECO:0007669"/>
    <property type="project" value="TreeGrafter"/>
</dbReference>
<feature type="transmembrane region" description="Helical" evidence="6">
    <location>
        <begin position="420"/>
        <end position="440"/>
    </location>
</feature>
<feature type="transmembrane region" description="Helical" evidence="6">
    <location>
        <begin position="202"/>
        <end position="222"/>
    </location>
</feature>
<feature type="transmembrane region" description="Helical" evidence="6">
    <location>
        <begin position="452"/>
        <end position="473"/>
    </location>
</feature>
<dbReference type="InterPro" id="IPR023041">
    <property type="entry name" value="Glucose_rcpt_Git3-like_N"/>
</dbReference>
<feature type="domain" description="G protein-coupled receptor GPR1/2/3 C-terminal" evidence="8">
    <location>
        <begin position="409"/>
        <end position="482"/>
    </location>
</feature>
<keyword evidence="2 6" id="KW-0812">Transmembrane</keyword>
<name>A0A2T3AZV9_AMORE</name>
<dbReference type="GeneID" id="36575656"/>
<feature type="compositionally biased region" description="Polar residues" evidence="5">
    <location>
        <begin position="541"/>
        <end position="552"/>
    </location>
</feature>
<keyword evidence="4 6" id="KW-0472">Membrane</keyword>
<evidence type="ECO:0000259" key="7">
    <source>
        <dbReference type="Pfam" id="PF11710"/>
    </source>
</evidence>
<dbReference type="FunCoup" id="A0A2T3AZV9">
    <property type="interactions" value="124"/>
</dbReference>
<dbReference type="SUPFAM" id="SSF81321">
    <property type="entry name" value="Family A G protein-coupled receptor-like"/>
    <property type="match status" value="1"/>
</dbReference>
<evidence type="ECO:0000256" key="1">
    <source>
        <dbReference type="ARBA" id="ARBA00004141"/>
    </source>
</evidence>
<dbReference type="STRING" id="857342.A0A2T3AZV9"/>
<dbReference type="Gene3D" id="1.20.1070.10">
    <property type="entry name" value="Rhodopsin 7-helix transmembrane proteins"/>
    <property type="match status" value="1"/>
</dbReference>
<evidence type="ECO:0000313" key="10">
    <source>
        <dbReference type="Proteomes" id="UP000241818"/>
    </source>
</evidence>
<feature type="domain" description="Glucose receptor Git3-like N-terminal" evidence="7">
    <location>
        <begin position="41"/>
        <end position="227"/>
    </location>
</feature>
<dbReference type="AlphaFoldDB" id="A0A2T3AZV9"/>
<keyword evidence="3 6" id="KW-1133">Transmembrane helix</keyword>
<dbReference type="PANTHER" id="PTHR23112">
    <property type="entry name" value="G PROTEIN-COUPLED RECEPTOR 157-RELATED"/>
    <property type="match status" value="1"/>
</dbReference>
<keyword evidence="10" id="KW-1185">Reference proteome</keyword>
<feature type="transmembrane region" description="Helical" evidence="6">
    <location>
        <begin position="155"/>
        <end position="173"/>
    </location>
</feature>
<sequence length="615" mass="69997">MAPFPTHIVHTVWEVEAETRNFDRENYTSWVPLVSSQENTIQCLALTFATISMASAILAIYWFVKMRRSFRHDLIMLVIQSDMFKAFWFMLYPIVTFAHGPIQDSSVFCQVNGFFLSVGIEASDISILMIAIHSALYIFKARSSGEGGLYPYRRIAYTIWATFPVAMASLAFINDSNAYTGVGTYCYTPVRPLWYRLALSWIPRYLIFITIVSIYASIYFYVRRKFSGFTKLSKDNSIGSIELEDHSDRSPRSSRLHTAPAMPALARHGLILDSRHPSLTGTESERYLALTVGSHKHLPISPQTNVHRFMWASFIARSDRTPIQTKSPPTQDPYPLTVASGAWPSYRPDNLDHVPSNSGRPPITKRSMVDIFTVLSHKSTEFEVPMPISKLRFVNSSGQNVAVGDMIHTRDNIQRQLRFLFIYPLVYLAMWIVPFVYHALQYDDRFATNLPFGLRCVTTVFLCSQAAVDSWLFSSREKPWRYIQGTNGSFLASLKFWSGWKNISENKTAHGPGRTRDEMVRDARAAYQRRDEELAERRTDASQTEQVGDGTTSEVEMAWWESMALDGTMRNSVADELSNLRDDVVTADSSSVDSEAPLNGPVMAHLQEQYIREEE</sequence>
<evidence type="ECO:0000256" key="5">
    <source>
        <dbReference type="SAM" id="MobiDB-lite"/>
    </source>
</evidence>
<proteinExistence type="predicted"/>
<dbReference type="Pfam" id="PF11710">
    <property type="entry name" value="Git3"/>
    <property type="match status" value="1"/>
</dbReference>
<gene>
    <name evidence="9" type="ORF">M430DRAFT_42669</name>
</gene>
<reference evidence="9 10" key="1">
    <citation type="journal article" date="2018" name="New Phytol.">
        <title>Comparative genomics and transcriptomics depict ericoid mycorrhizal fungi as versatile saprotrophs and plant mutualists.</title>
        <authorList>
            <person name="Martino E."/>
            <person name="Morin E."/>
            <person name="Grelet G.A."/>
            <person name="Kuo A."/>
            <person name="Kohler A."/>
            <person name="Daghino S."/>
            <person name="Barry K.W."/>
            <person name="Cichocki N."/>
            <person name="Clum A."/>
            <person name="Dockter R.B."/>
            <person name="Hainaut M."/>
            <person name="Kuo R.C."/>
            <person name="LaButti K."/>
            <person name="Lindahl B.D."/>
            <person name="Lindquist E.A."/>
            <person name="Lipzen A."/>
            <person name="Khouja H.R."/>
            <person name="Magnuson J."/>
            <person name="Murat C."/>
            <person name="Ohm R.A."/>
            <person name="Singer S.W."/>
            <person name="Spatafora J.W."/>
            <person name="Wang M."/>
            <person name="Veneault-Fourrey C."/>
            <person name="Henrissat B."/>
            <person name="Grigoriev I.V."/>
            <person name="Martin F.M."/>
            <person name="Perotto S."/>
        </authorList>
    </citation>
    <scope>NUCLEOTIDE SEQUENCE [LARGE SCALE GENOMIC DNA]</scope>
    <source>
        <strain evidence="9 10">ATCC 22711</strain>
    </source>
</reference>
<dbReference type="OrthoDB" id="5368598at2759"/>
<evidence type="ECO:0000259" key="8">
    <source>
        <dbReference type="Pfam" id="PF11970"/>
    </source>
</evidence>
<feature type="compositionally biased region" description="Basic and acidic residues" evidence="5">
    <location>
        <begin position="531"/>
        <end position="540"/>
    </location>
</feature>
<feature type="transmembrane region" description="Helical" evidence="6">
    <location>
        <begin position="84"/>
        <end position="102"/>
    </location>
</feature>
<evidence type="ECO:0000256" key="3">
    <source>
        <dbReference type="ARBA" id="ARBA00022989"/>
    </source>
</evidence>
<feature type="transmembrane region" description="Helical" evidence="6">
    <location>
        <begin position="39"/>
        <end position="64"/>
    </location>
</feature>
<dbReference type="InParanoid" id="A0A2T3AZV9"/>
<accession>A0A2T3AZV9</accession>
<evidence type="ECO:0000256" key="6">
    <source>
        <dbReference type="SAM" id="Phobius"/>
    </source>
</evidence>